<proteinExistence type="predicted"/>
<dbReference type="Pfam" id="PF11614">
    <property type="entry name" value="FixG_C"/>
    <property type="match status" value="1"/>
</dbReference>
<keyword evidence="8" id="KW-0812">Transmembrane</keyword>
<dbReference type="PANTHER" id="PTHR30176:SF3">
    <property type="entry name" value="FERREDOXIN-TYPE PROTEIN NAPH"/>
    <property type="match status" value="1"/>
</dbReference>
<dbReference type="InterPro" id="IPR032879">
    <property type="entry name" value="FixG_C"/>
</dbReference>
<keyword evidence="2" id="KW-0004">4Fe-4S</keyword>
<evidence type="ECO:0000256" key="8">
    <source>
        <dbReference type="SAM" id="Phobius"/>
    </source>
</evidence>
<keyword evidence="8" id="KW-1133">Transmembrane helix</keyword>
<evidence type="ECO:0000256" key="7">
    <source>
        <dbReference type="SAM" id="MobiDB-lite"/>
    </source>
</evidence>
<dbReference type="InterPro" id="IPR017896">
    <property type="entry name" value="4Fe4S_Fe-S-bd"/>
</dbReference>
<dbReference type="InterPro" id="IPR017900">
    <property type="entry name" value="4Fe4S_Fe_S_CS"/>
</dbReference>
<evidence type="ECO:0000313" key="11">
    <source>
        <dbReference type="Proteomes" id="UP001368500"/>
    </source>
</evidence>
<dbReference type="RefSeq" id="WP_341376830.1">
    <property type="nucleotide sequence ID" value="NZ_JBBUTF010000037.1"/>
</dbReference>
<dbReference type="PROSITE" id="PS51379">
    <property type="entry name" value="4FE4S_FER_2"/>
    <property type="match status" value="1"/>
</dbReference>
<comment type="caution">
    <text evidence="10">The sequence shown here is derived from an EMBL/GenBank/DDBJ whole genome shotgun (WGS) entry which is preliminary data.</text>
</comment>
<organism evidence="10 11">
    <name type="scientific">Pseudaquabacterium rugosum</name>
    <dbReference type="NCBI Taxonomy" id="2984194"/>
    <lineage>
        <taxon>Bacteria</taxon>
        <taxon>Pseudomonadati</taxon>
        <taxon>Pseudomonadota</taxon>
        <taxon>Betaproteobacteria</taxon>
        <taxon>Burkholderiales</taxon>
        <taxon>Sphaerotilaceae</taxon>
        <taxon>Pseudaquabacterium</taxon>
    </lineage>
</organism>
<keyword evidence="5" id="KW-0408">Iron</keyword>
<evidence type="ECO:0000256" key="3">
    <source>
        <dbReference type="ARBA" id="ARBA00022723"/>
    </source>
</evidence>
<dbReference type="InterPro" id="IPR051684">
    <property type="entry name" value="Electron_Trans/Redox"/>
</dbReference>
<evidence type="ECO:0000256" key="5">
    <source>
        <dbReference type="ARBA" id="ARBA00023004"/>
    </source>
</evidence>
<name>A0ABU9BJH6_9BURK</name>
<dbReference type="PANTHER" id="PTHR30176">
    <property type="entry name" value="FERREDOXIN-TYPE PROTEIN NAPH"/>
    <property type="match status" value="1"/>
</dbReference>
<evidence type="ECO:0000256" key="6">
    <source>
        <dbReference type="ARBA" id="ARBA00023014"/>
    </source>
</evidence>
<reference evidence="10 11" key="1">
    <citation type="submission" date="2024-04" db="EMBL/GenBank/DDBJ databases">
        <title>Novel species of the genus Ideonella isolated from streams.</title>
        <authorList>
            <person name="Lu H."/>
        </authorList>
    </citation>
    <scope>NUCLEOTIDE SEQUENCE [LARGE SCALE GENOMIC DNA]</scope>
    <source>
        <strain evidence="10 11">BYS139W</strain>
    </source>
</reference>
<evidence type="ECO:0000256" key="2">
    <source>
        <dbReference type="ARBA" id="ARBA00022485"/>
    </source>
</evidence>
<keyword evidence="1" id="KW-0813">Transport</keyword>
<dbReference type="PROSITE" id="PS00198">
    <property type="entry name" value="4FE4S_FER_1"/>
    <property type="match status" value="1"/>
</dbReference>
<dbReference type="EMBL" id="JBBUTF010000037">
    <property type="protein sequence ID" value="MEK8029042.1"/>
    <property type="molecule type" value="Genomic_DNA"/>
</dbReference>
<evidence type="ECO:0000256" key="1">
    <source>
        <dbReference type="ARBA" id="ARBA00022448"/>
    </source>
</evidence>
<feature type="transmembrane region" description="Helical" evidence="8">
    <location>
        <begin position="351"/>
        <end position="369"/>
    </location>
</feature>
<dbReference type="Gene3D" id="2.60.40.10">
    <property type="entry name" value="Immunoglobulins"/>
    <property type="match status" value="1"/>
</dbReference>
<evidence type="ECO:0000259" key="9">
    <source>
        <dbReference type="PROSITE" id="PS51379"/>
    </source>
</evidence>
<dbReference type="SUPFAM" id="SSF54862">
    <property type="entry name" value="4Fe-4S ferredoxins"/>
    <property type="match status" value="1"/>
</dbReference>
<feature type="transmembrane region" description="Helical" evidence="8">
    <location>
        <begin position="194"/>
        <end position="216"/>
    </location>
</feature>
<evidence type="ECO:0000256" key="4">
    <source>
        <dbReference type="ARBA" id="ARBA00022982"/>
    </source>
</evidence>
<keyword evidence="4" id="KW-0249">Electron transport</keyword>
<keyword evidence="8" id="KW-0472">Membrane</keyword>
<feature type="transmembrane region" description="Helical" evidence="8">
    <location>
        <begin position="97"/>
        <end position="118"/>
    </location>
</feature>
<dbReference type="Pfam" id="PF12801">
    <property type="entry name" value="Fer4_5"/>
    <property type="match status" value="1"/>
</dbReference>
<accession>A0ABU9BJH6</accession>
<feature type="region of interest" description="Disordered" evidence="7">
    <location>
        <begin position="482"/>
        <end position="504"/>
    </location>
</feature>
<keyword evidence="11" id="KW-1185">Reference proteome</keyword>
<gene>
    <name evidence="10" type="primary">ccoG</name>
    <name evidence="10" type="ORF">AACH11_24055</name>
</gene>
<protein>
    <submittedName>
        <fullName evidence="10">Cytochrome c oxidase accessory protein CcoG</fullName>
    </submittedName>
</protein>
<dbReference type="InterPro" id="IPR013783">
    <property type="entry name" value="Ig-like_fold"/>
</dbReference>
<dbReference type="InterPro" id="IPR009051">
    <property type="entry name" value="Helical_ferredxn"/>
</dbReference>
<dbReference type="NCBIfam" id="TIGR02745">
    <property type="entry name" value="ccoG_rdxA_fixG"/>
    <property type="match status" value="1"/>
</dbReference>
<feature type="transmembrane region" description="Helical" evidence="8">
    <location>
        <begin position="50"/>
        <end position="70"/>
    </location>
</feature>
<dbReference type="Gene3D" id="1.10.1060.10">
    <property type="entry name" value="Alpha-helical ferredoxin"/>
    <property type="match status" value="1"/>
</dbReference>
<sequence>MSAHGDPPVADRRSAAPRRVLPILPVDGGPGIAPAVRIQARSVRGVFARWRLALIVLTQLVFYGLPWLPWGDRPAVWFDLDGGRFFLFDAVLFPPDLIHLTGLLVFSALLLFCATAVAGRVWCGFACPQTVYTAMFMGIERWTEGDRLARLRLDAAPWGLAKIARRGSRQALWLALSLWTGFSLVAWFTPPQDLAAAVVAGTTGPWETFWCLFYAGATYGHAGLLREKVCQHACPYGRFQGAMLDRETWVVGYDRGRGEPRGARPRGSVASARGQGDCVDCTLCVQVCPVGIDIRDGLQAACISCGLCIDACNGVMDKLGAPRGLLRFGSFQGETGPGDGLWRTALRRRRVQLYALTLCGLALAMIGFWQQRPLLRVEAIRDRGVMSRQLDDGSVENVYRLRVLNATARDLPLHLSAVLQPPGGGEPLRLTVHGTGPLRAPAASISAPVVTVRVPAEALARLPSRSVLPLQLRIDAADEAGVADGSDVGGAGPVARTDSTLLLP</sequence>
<evidence type="ECO:0000313" key="10">
    <source>
        <dbReference type="EMBL" id="MEK8029042.1"/>
    </source>
</evidence>
<feature type="transmembrane region" description="Helical" evidence="8">
    <location>
        <begin position="171"/>
        <end position="188"/>
    </location>
</feature>
<dbReference type="Pfam" id="PF13746">
    <property type="entry name" value="Fer4_18"/>
    <property type="match status" value="1"/>
</dbReference>
<dbReference type="Proteomes" id="UP001368500">
    <property type="component" value="Unassembled WGS sequence"/>
</dbReference>
<feature type="domain" description="4Fe-4S ferredoxin-type" evidence="9">
    <location>
        <begin position="269"/>
        <end position="297"/>
    </location>
</feature>
<dbReference type="InterPro" id="IPR014116">
    <property type="entry name" value="Cyt_c_oxidase_cbb3_FixG"/>
</dbReference>
<keyword evidence="3" id="KW-0479">Metal-binding</keyword>
<keyword evidence="6" id="KW-0411">Iron-sulfur</keyword>